<evidence type="ECO:0000256" key="10">
    <source>
        <dbReference type="ARBA" id="ARBA00047493"/>
    </source>
</evidence>
<dbReference type="Gene3D" id="3.40.1190.10">
    <property type="entry name" value="Mur-like, catalytic domain"/>
    <property type="match status" value="1"/>
</dbReference>
<dbReference type="InterPro" id="IPR001645">
    <property type="entry name" value="Folylpolyglutamate_synth"/>
</dbReference>
<comment type="similarity">
    <text evidence="2 11">Belongs to the folylpolyglutamate synthase family.</text>
</comment>
<evidence type="ECO:0000256" key="9">
    <source>
        <dbReference type="ARBA" id="ARBA00030592"/>
    </source>
</evidence>
<evidence type="ECO:0000259" key="12">
    <source>
        <dbReference type="Pfam" id="PF02875"/>
    </source>
</evidence>
<evidence type="ECO:0000256" key="11">
    <source>
        <dbReference type="PIRNR" id="PIRNR001563"/>
    </source>
</evidence>
<keyword evidence="6 11" id="KW-0547">Nucleotide-binding</keyword>
<comment type="cofactor">
    <cofactor evidence="1">
        <name>Mg(2+)</name>
        <dbReference type="ChEBI" id="CHEBI:18420"/>
    </cofactor>
</comment>
<proteinExistence type="inferred from homology"/>
<evidence type="ECO:0000256" key="6">
    <source>
        <dbReference type="ARBA" id="ARBA00022741"/>
    </source>
</evidence>
<dbReference type="GO" id="GO:0005737">
    <property type="term" value="C:cytoplasm"/>
    <property type="evidence" value="ECO:0007669"/>
    <property type="project" value="TreeGrafter"/>
</dbReference>
<feature type="domain" description="Mur ligase C-terminal" evidence="12">
    <location>
        <begin position="311"/>
        <end position="413"/>
    </location>
</feature>
<dbReference type="Pfam" id="PF08245">
    <property type="entry name" value="Mur_ligase_M"/>
    <property type="match status" value="1"/>
</dbReference>
<dbReference type="InterPro" id="IPR036615">
    <property type="entry name" value="Mur_ligase_C_dom_sf"/>
</dbReference>
<evidence type="ECO:0000256" key="4">
    <source>
        <dbReference type="ARBA" id="ARBA00022598"/>
    </source>
</evidence>
<name>G2SXV6_ROSHA</name>
<evidence type="ECO:0000256" key="2">
    <source>
        <dbReference type="ARBA" id="ARBA00008276"/>
    </source>
</evidence>
<evidence type="ECO:0000256" key="8">
    <source>
        <dbReference type="ARBA" id="ARBA00022842"/>
    </source>
</evidence>
<organism evidence="14 15">
    <name type="scientific">Roseburia hominis (strain DSM 16839 / JCM 17582 / NCIMB 14029 / A2-183)</name>
    <dbReference type="NCBI Taxonomy" id="585394"/>
    <lineage>
        <taxon>Bacteria</taxon>
        <taxon>Bacillati</taxon>
        <taxon>Bacillota</taxon>
        <taxon>Clostridia</taxon>
        <taxon>Lachnospirales</taxon>
        <taxon>Lachnospiraceae</taxon>
        <taxon>Roseburia</taxon>
    </lineage>
</organism>
<evidence type="ECO:0000256" key="3">
    <source>
        <dbReference type="ARBA" id="ARBA00013025"/>
    </source>
</evidence>
<keyword evidence="15" id="KW-1185">Reference proteome</keyword>
<evidence type="ECO:0000256" key="7">
    <source>
        <dbReference type="ARBA" id="ARBA00022840"/>
    </source>
</evidence>
<keyword evidence="7 11" id="KW-0067">ATP-binding</keyword>
<sequence length="442" mass="48813">MSLLPGEERGTQMTYEEVVDQINQIRRFGNLAGVEVAGRMLKALGSPQAGIPLIHIAGTNGKGSVSAFLCAILREAGLRVGMFTSPHLVDFRERIQINGEMISKEDTQRIGVQLLAMDFGVQPTMFDVTLAMAILYFKEQRCDVMILETGLGGRLDATNAVGVPDVTVITKIGYDHMAVLGNTLAEIAAEKTGIIKKGTSLVLENQEAEVMTVFEAKVREEGITDFRLIDPLEIKEQTYRDGRQYFSFGAYRDLSMRMLGVHQYENAVAALLGAEAFFRRHTEWICGGTKEREEGVRRAVCQGIAKTVWKGRMEILSKKPFLLVDGAHNSNGVEALRESLVALFPGEKFHFIMGVMADKDYETMIGELLPLAIDFTTCTVECERALQADALADCIRRKGIAAASADDFASCFQRGRLDETHRTVAFGSLYFIGEIEALFEAK</sequence>
<dbReference type="SUPFAM" id="SSF53623">
    <property type="entry name" value="MurD-like peptide ligases, catalytic domain"/>
    <property type="match status" value="1"/>
</dbReference>
<dbReference type="KEGG" id="rho:RHOM_11370"/>
<dbReference type="AlphaFoldDB" id="G2SXV6"/>
<dbReference type="NCBIfam" id="TIGR01499">
    <property type="entry name" value="folC"/>
    <property type="match status" value="1"/>
</dbReference>
<dbReference type="HOGENOM" id="CLU_015869_1_1_9"/>
<reference evidence="14 15" key="1">
    <citation type="journal article" date="2015" name="Genome Announc.">
        <title>Complete genome sequence of the human gut symbiont Roseburia hominis.</title>
        <authorList>
            <person name="Travis A.J."/>
            <person name="Kelly D."/>
            <person name="Flint H.J."/>
            <person name="Aminov R.I."/>
        </authorList>
    </citation>
    <scope>NUCLEOTIDE SEQUENCE [LARGE SCALE GENOMIC DNA]</scope>
    <source>
        <strain evidence="15">DSM 16839 / JCM 17582 / NCIMB 14029 / A2-183</strain>
    </source>
</reference>
<dbReference type="eggNOG" id="COG0285">
    <property type="taxonomic scope" value="Bacteria"/>
</dbReference>
<accession>G2SXV6</accession>
<gene>
    <name evidence="14" type="ordered locus">RHOM_11370</name>
</gene>
<dbReference type="GO" id="GO:0004326">
    <property type="term" value="F:tetrahydrofolylpolyglutamate synthase activity"/>
    <property type="evidence" value="ECO:0007669"/>
    <property type="project" value="UniProtKB-EC"/>
</dbReference>
<dbReference type="Proteomes" id="UP000008178">
    <property type="component" value="Chromosome"/>
</dbReference>
<dbReference type="InterPro" id="IPR013221">
    <property type="entry name" value="Mur_ligase_cen"/>
</dbReference>
<dbReference type="PANTHER" id="PTHR11136">
    <property type="entry name" value="FOLYLPOLYGLUTAMATE SYNTHASE-RELATED"/>
    <property type="match status" value="1"/>
</dbReference>
<evidence type="ECO:0000313" key="14">
    <source>
        <dbReference type="EMBL" id="AEN97382.1"/>
    </source>
</evidence>
<evidence type="ECO:0000256" key="1">
    <source>
        <dbReference type="ARBA" id="ARBA00001946"/>
    </source>
</evidence>
<dbReference type="InterPro" id="IPR004101">
    <property type="entry name" value="Mur_ligase_C"/>
</dbReference>
<dbReference type="GO" id="GO:0046872">
    <property type="term" value="F:metal ion binding"/>
    <property type="evidence" value="ECO:0007669"/>
    <property type="project" value="UniProtKB-KW"/>
</dbReference>
<dbReference type="GO" id="GO:0005524">
    <property type="term" value="F:ATP binding"/>
    <property type="evidence" value="ECO:0007669"/>
    <property type="project" value="UniProtKB-KW"/>
</dbReference>
<feature type="domain" description="Mur ligase central" evidence="13">
    <location>
        <begin position="56"/>
        <end position="272"/>
    </location>
</feature>
<evidence type="ECO:0000256" key="5">
    <source>
        <dbReference type="ARBA" id="ARBA00022723"/>
    </source>
</evidence>
<evidence type="ECO:0000313" key="15">
    <source>
        <dbReference type="Proteomes" id="UP000008178"/>
    </source>
</evidence>
<dbReference type="PIRSF" id="PIRSF001563">
    <property type="entry name" value="Folylpolyglu_synth"/>
    <property type="match status" value="1"/>
</dbReference>
<dbReference type="Gene3D" id="3.90.190.20">
    <property type="entry name" value="Mur ligase, C-terminal domain"/>
    <property type="match status" value="1"/>
</dbReference>
<keyword evidence="4 11" id="KW-0436">Ligase</keyword>
<evidence type="ECO:0000259" key="13">
    <source>
        <dbReference type="Pfam" id="PF08245"/>
    </source>
</evidence>
<dbReference type="EC" id="6.3.2.17" evidence="3"/>
<dbReference type="Pfam" id="PF02875">
    <property type="entry name" value="Mur_ligase_C"/>
    <property type="match status" value="1"/>
</dbReference>
<comment type="catalytic activity">
    <reaction evidence="10">
        <text>(6S)-5,6,7,8-tetrahydrofolyl-(gamma-L-Glu)(n) + L-glutamate + ATP = (6S)-5,6,7,8-tetrahydrofolyl-(gamma-L-Glu)(n+1) + ADP + phosphate + H(+)</text>
        <dbReference type="Rhea" id="RHEA:10580"/>
        <dbReference type="Rhea" id="RHEA-COMP:14738"/>
        <dbReference type="Rhea" id="RHEA-COMP:14740"/>
        <dbReference type="ChEBI" id="CHEBI:15378"/>
        <dbReference type="ChEBI" id="CHEBI:29985"/>
        <dbReference type="ChEBI" id="CHEBI:30616"/>
        <dbReference type="ChEBI" id="CHEBI:43474"/>
        <dbReference type="ChEBI" id="CHEBI:141005"/>
        <dbReference type="ChEBI" id="CHEBI:456216"/>
        <dbReference type="EC" id="6.3.2.17"/>
    </reaction>
</comment>
<dbReference type="STRING" id="585394.RHOM_11370"/>
<keyword evidence="8" id="KW-0460">Magnesium</keyword>
<dbReference type="InterPro" id="IPR036565">
    <property type="entry name" value="Mur-like_cat_sf"/>
</dbReference>
<dbReference type="EMBL" id="CP003040">
    <property type="protein sequence ID" value="AEN97382.1"/>
    <property type="molecule type" value="Genomic_DNA"/>
</dbReference>
<dbReference type="FunFam" id="3.40.1190.10:FF:000011">
    <property type="entry name" value="Folylpolyglutamate synthase/dihydrofolate synthase"/>
    <property type="match status" value="1"/>
</dbReference>
<dbReference type="SUPFAM" id="SSF53244">
    <property type="entry name" value="MurD-like peptide ligases, peptide-binding domain"/>
    <property type="match status" value="1"/>
</dbReference>
<protein>
    <recommendedName>
        <fullName evidence="3">tetrahydrofolate synthase</fullName>
        <ecNumber evidence="3">6.3.2.17</ecNumber>
    </recommendedName>
    <alternativeName>
        <fullName evidence="9">Tetrahydrofolylpolyglutamate synthase</fullName>
    </alternativeName>
</protein>
<dbReference type="GO" id="GO:0008841">
    <property type="term" value="F:dihydrofolate synthase activity"/>
    <property type="evidence" value="ECO:0007669"/>
    <property type="project" value="TreeGrafter"/>
</dbReference>
<keyword evidence="5" id="KW-0479">Metal-binding</keyword>
<dbReference type="PANTHER" id="PTHR11136:SF0">
    <property type="entry name" value="DIHYDROFOLATE SYNTHETASE-RELATED"/>
    <property type="match status" value="1"/>
</dbReference>